<evidence type="ECO:0008006" key="7">
    <source>
        <dbReference type="Google" id="ProtNLM"/>
    </source>
</evidence>
<dbReference type="Proteomes" id="UP001445335">
    <property type="component" value="Unassembled WGS sequence"/>
</dbReference>
<dbReference type="AlphaFoldDB" id="A0AAW1RUQ1"/>
<dbReference type="InterPro" id="IPR017853">
    <property type="entry name" value="GH"/>
</dbReference>
<dbReference type="GO" id="GO:0008422">
    <property type="term" value="F:beta-glucosidase activity"/>
    <property type="evidence" value="ECO:0007669"/>
    <property type="project" value="TreeGrafter"/>
</dbReference>
<dbReference type="GO" id="GO:0005975">
    <property type="term" value="P:carbohydrate metabolic process"/>
    <property type="evidence" value="ECO:0007669"/>
    <property type="project" value="InterPro"/>
</dbReference>
<gene>
    <name evidence="5" type="ORF">WJX81_004475</name>
</gene>
<comment type="caution">
    <text evidence="5">The sequence shown here is derived from an EMBL/GenBank/DDBJ whole genome shotgun (WGS) entry which is preliminary data.</text>
</comment>
<keyword evidence="3" id="KW-0326">Glycosidase</keyword>
<dbReference type="PRINTS" id="PR00131">
    <property type="entry name" value="GLHYDRLASE1"/>
</dbReference>
<proteinExistence type="inferred from homology"/>
<evidence type="ECO:0000256" key="4">
    <source>
        <dbReference type="RuleBase" id="RU003690"/>
    </source>
</evidence>
<reference evidence="5 6" key="1">
    <citation type="journal article" date="2024" name="Nat. Commun.">
        <title>Phylogenomics reveals the evolutionary origins of lichenization in chlorophyte algae.</title>
        <authorList>
            <person name="Puginier C."/>
            <person name="Libourel C."/>
            <person name="Otte J."/>
            <person name="Skaloud P."/>
            <person name="Haon M."/>
            <person name="Grisel S."/>
            <person name="Petersen M."/>
            <person name="Berrin J.G."/>
            <person name="Delaux P.M."/>
            <person name="Dal Grande F."/>
            <person name="Keller J."/>
        </authorList>
    </citation>
    <scope>NUCLEOTIDE SEQUENCE [LARGE SCALE GENOMIC DNA]</scope>
    <source>
        <strain evidence="5 6">SAG 245.80</strain>
    </source>
</reference>
<evidence type="ECO:0000256" key="2">
    <source>
        <dbReference type="ARBA" id="ARBA00022801"/>
    </source>
</evidence>
<name>A0AAW1RUQ1_9CHLO</name>
<dbReference type="PANTHER" id="PTHR10353">
    <property type="entry name" value="GLYCOSYL HYDROLASE"/>
    <property type="match status" value="1"/>
</dbReference>
<dbReference type="SUPFAM" id="SSF51445">
    <property type="entry name" value="(Trans)glycosidases"/>
    <property type="match status" value="1"/>
</dbReference>
<sequence length="486" mass="53457">MVKVRDANGAEAPLLQGDGKLAPLSDDSHPFWVGPALSVYQNAGGPNTNWSEYETHRNHLGQPVIEGGDRCGKSTNFWEYYEADIERAVSLNSTCFRLSLEWGRIEPQKGCFDAAAVQHYHKIFDCLLRNKLEPVVTLHHFVQPLWFDALGGFTTDAGIPHFVSFATFAVREFGAKVKVWATFNEANVMGFCGWLWGQFPPGRFARFKTAGRHLLTCLRAHGAAYIAIKCLPGGADMRVGIVHNHMAYAAKDPDGFSIRWVQPVIDWLDRVWGTAEVVRYFHTGRFCWRTPPLCGGAVEAADAPPGLDWVGLNYYGRSCIDWRYESTCRPGDVMTDMPLALYPQGLYDGIVAVAELGVPIYITETGIADAKGDRRAVFLDTYVAQIERAVGDGYDVRGLMIWTLIDNFEWARGFHIKFGWYAWSPGDGAKRVARPATRLLASLFAELPGRMAGLRTKAPGALNGKPAAAVEVGLGAGAPVDVGAAQ</sequence>
<accession>A0AAW1RUQ1</accession>
<dbReference type="EMBL" id="JALJOU010000021">
    <property type="protein sequence ID" value="KAK9837466.1"/>
    <property type="molecule type" value="Genomic_DNA"/>
</dbReference>
<evidence type="ECO:0000256" key="1">
    <source>
        <dbReference type="ARBA" id="ARBA00010838"/>
    </source>
</evidence>
<dbReference type="InterPro" id="IPR001360">
    <property type="entry name" value="Glyco_hydro_1"/>
</dbReference>
<evidence type="ECO:0000313" key="6">
    <source>
        <dbReference type="Proteomes" id="UP001445335"/>
    </source>
</evidence>
<organism evidence="5 6">
    <name type="scientific">Elliptochloris bilobata</name>
    <dbReference type="NCBI Taxonomy" id="381761"/>
    <lineage>
        <taxon>Eukaryota</taxon>
        <taxon>Viridiplantae</taxon>
        <taxon>Chlorophyta</taxon>
        <taxon>core chlorophytes</taxon>
        <taxon>Trebouxiophyceae</taxon>
        <taxon>Trebouxiophyceae incertae sedis</taxon>
        <taxon>Elliptochloris clade</taxon>
        <taxon>Elliptochloris</taxon>
    </lineage>
</organism>
<protein>
    <recommendedName>
        <fullName evidence="7">Beta-glucosidase</fullName>
    </recommendedName>
</protein>
<dbReference type="Gene3D" id="3.20.20.80">
    <property type="entry name" value="Glycosidases"/>
    <property type="match status" value="1"/>
</dbReference>
<dbReference type="Pfam" id="PF00232">
    <property type="entry name" value="Glyco_hydro_1"/>
    <property type="match status" value="1"/>
</dbReference>
<evidence type="ECO:0000313" key="5">
    <source>
        <dbReference type="EMBL" id="KAK9837466.1"/>
    </source>
</evidence>
<comment type="similarity">
    <text evidence="1 4">Belongs to the glycosyl hydrolase 1 family.</text>
</comment>
<dbReference type="PANTHER" id="PTHR10353:SF36">
    <property type="entry name" value="LP05116P"/>
    <property type="match status" value="1"/>
</dbReference>
<keyword evidence="6" id="KW-1185">Reference proteome</keyword>
<keyword evidence="2" id="KW-0378">Hydrolase</keyword>
<evidence type="ECO:0000256" key="3">
    <source>
        <dbReference type="ARBA" id="ARBA00023295"/>
    </source>
</evidence>